<name>A0AAV4B6G5_9GAST</name>
<organism evidence="1 2">
    <name type="scientific">Plakobranchus ocellatus</name>
    <dbReference type="NCBI Taxonomy" id="259542"/>
    <lineage>
        <taxon>Eukaryota</taxon>
        <taxon>Metazoa</taxon>
        <taxon>Spiralia</taxon>
        <taxon>Lophotrochozoa</taxon>
        <taxon>Mollusca</taxon>
        <taxon>Gastropoda</taxon>
        <taxon>Heterobranchia</taxon>
        <taxon>Euthyneura</taxon>
        <taxon>Panpulmonata</taxon>
        <taxon>Sacoglossa</taxon>
        <taxon>Placobranchoidea</taxon>
        <taxon>Plakobranchidae</taxon>
        <taxon>Plakobranchus</taxon>
    </lineage>
</organism>
<dbReference type="EMBL" id="BLXT01004603">
    <property type="protein sequence ID" value="GFO15140.1"/>
    <property type="molecule type" value="Genomic_DNA"/>
</dbReference>
<dbReference type="PANTHER" id="PTHR31424:SF6">
    <property type="match status" value="1"/>
</dbReference>
<sequence>MANIKDSRENMEMFFDSIKKQLNEVMDLVWESKAIKLFLFGDYDFLCKIYGISGANGSYPCLWCLTKKSDIQYNQGPQPERTLESLSHDHQRFMVYGKGAKKNAPCFNNCIHSPMLAIPLDRVTPPYLHCLLGIAIRHHTLLEDAADEIDRMVFTDDVTKTDDVETFKQFGGNFVTVKKKTTKLDFYKTCLAMTNTPDDEKQWKSKVDITETDLAKLGKTDLVKRGGPICSTLDKILNKNRIIPQAYHGRSFIGNHSHKYFKTDVHKQLRRHLMLQTLRCTDNQVIIDTAFTHKAKLDSINLAFSKIHNLISHTDPIHTNKLTNIQQAIEQYMTIYRKNFSQKVLPKHHILEHHCITFIQKYNFGLGLLGEQGGELLHSTIAKIQKRTHAMKNEASQLQTTMKSHLLQTSQHLKALIPEKRKKTTQNKE</sequence>
<proteinExistence type="predicted"/>
<gene>
    <name evidence="1" type="ORF">PoB_004164500</name>
</gene>
<reference evidence="1 2" key="1">
    <citation type="journal article" date="2021" name="Elife">
        <title>Chloroplast acquisition without the gene transfer in kleptoplastic sea slugs, Plakobranchus ocellatus.</title>
        <authorList>
            <person name="Maeda T."/>
            <person name="Takahashi S."/>
            <person name="Yoshida T."/>
            <person name="Shimamura S."/>
            <person name="Takaki Y."/>
            <person name="Nagai Y."/>
            <person name="Toyoda A."/>
            <person name="Suzuki Y."/>
            <person name="Arimoto A."/>
            <person name="Ishii H."/>
            <person name="Satoh N."/>
            <person name="Nishiyama T."/>
            <person name="Hasebe M."/>
            <person name="Maruyama T."/>
            <person name="Minagawa J."/>
            <person name="Obokata J."/>
            <person name="Shigenobu S."/>
        </authorList>
    </citation>
    <scope>NUCLEOTIDE SEQUENCE [LARGE SCALE GENOMIC DNA]</scope>
</reference>
<comment type="caution">
    <text evidence="1">The sequence shown here is derived from an EMBL/GenBank/DDBJ whole genome shotgun (WGS) entry which is preliminary data.</text>
</comment>
<evidence type="ECO:0000313" key="1">
    <source>
        <dbReference type="EMBL" id="GFO15140.1"/>
    </source>
</evidence>
<dbReference type="Proteomes" id="UP000735302">
    <property type="component" value="Unassembled WGS sequence"/>
</dbReference>
<dbReference type="AlphaFoldDB" id="A0AAV4B6G5"/>
<dbReference type="PANTHER" id="PTHR31424">
    <property type="entry name" value="PROTEIN CBG23806"/>
    <property type="match status" value="1"/>
</dbReference>
<evidence type="ECO:0000313" key="2">
    <source>
        <dbReference type="Proteomes" id="UP000735302"/>
    </source>
</evidence>
<keyword evidence="2" id="KW-1185">Reference proteome</keyword>
<accession>A0AAV4B6G5</accession>
<protein>
    <submittedName>
        <fullName evidence="1">Amine oxidase</fullName>
    </submittedName>
</protein>